<organism evidence="1 2">
    <name type="scientific">Nonomuraea jabiensis</name>
    <dbReference type="NCBI Taxonomy" id="882448"/>
    <lineage>
        <taxon>Bacteria</taxon>
        <taxon>Bacillati</taxon>
        <taxon>Actinomycetota</taxon>
        <taxon>Actinomycetes</taxon>
        <taxon>Streptosporangiales</taxon>
        <taxon>Streptosporangiaceae</taxon>
        <taxon>Nonomuraea</taxon>
    </lineage>
</organism>
<gene>
    <name evidence="1" type="ORF">HD596_005735</name>
</gene>
<dbReference type="EMBL" id="JACHMB010000001">
    <property type="protein sequence ID" value="MBB5778979.1"/>
    <property type="molecule type" value="Genomic_DNA"/>
</dbReference>
<protein>
    <submittedName>
        <fullName evidence="1">Uncharacterized protein</fullName>
    </submittedName>
</protein>
<name>A0A7W9LCQ4_9ACTN</name>
<comment type="caution">
    <text evidence="1">The sequence shown here is derived from an EMBL/GenBank/DDBJ whole genome shotgun (WGS) entry which is preliminary data.</text>
</comment>
<dbReference type="RefSeq" id="WP_185072358.1">
    <property type="nucleotide sequence ID" value="NZ_JACHMB010000001.1"/>
</dbReference>
<sequence length="443" mass="49346">MDAERGRALRQEYPMLASELARLLREHGEDGLAALVSHIRRADADGLRDLVNGLRRDRRADPYRGRREYALRLREVLDHGERALENGHADAVRDQLRRAVERVTDALTRMDDSSGIVGDGLAELVALYARACAAAPPPARSLAAWLVGMQLDGPGWPRIRLRDFATALGPAGLAECARLVEERRAVEDPGSWTATWGVRDLREQLAELSGDVDAHVSVLAENLGSTAQFVTIVTVLRASSRPVEAERWARRGLAESAHPSDTEKLRDLLVDLLLERGATDDALAVRRSVFEQVPSPDHYQRLRETAEQIGTWTSMRAAALDHLRTKAHISHVISVLRAEGLAEEAWRLALASPGDVPASQWLTLIGEREHDHPAEVIGPYRRLIDESLAGTGKTHYNQAVELLVRLRAAQRRAHDEAGFGTYLEELRLRHKRRPTLITMLDRL</sequence>
<proteinExistence type="predicted"/>
<evidence type="ECO:0000313" key="2">
    <source>
        <dbReference type="Proteomes" id="UP000579153"/>
    </source>
</evidence>
<accession>A0A7W9LCQ4</accession>
<dbReference type="Proteomes" id="UP000579153">
    <property type="component" value="Unassembled WGS sequence"/>
</dbReference>
<evidence type="ECO:0000313" key="1">
    <source>
        <dbReference type="EMBL" id="MBB5778979.1"/>
    </source>
</evidence>
<keyword evidence="2" id="KW-1185">Reference proteome</keyword>
<dbReference type="AlphaFoldDB" id="A0A7W9LCQ4"/>
<reference evidence="1 2" key="1">
    <citation type="submission" date="2020-08" db="EMBL/GenBank/DDBJ databases">
        <title>Sequencing the genomes of 1000 actinobacteria strains.</title>
        <authorList>
            <person name="Klenk H.-P."/>
        </authorList>
    </citation>
    <scope>NUCLEOTIDE SEQUENCE [LARGE SCALE GENOMIC DNA]</scope>
    <source>
        <strain evidence="1 2">DSM 45507</strain>
    </source>
</reference>